<name>A0A0F9X9T0_9ZZZZ</name>
<dbReference type="EMBL" id="LAZR01000129">
    <property type="protein sequence ID" value="KKN88363.1"/>
    <property type="molecule type" value="Genomic_DNA"/>
</dbReference>
<evidence type="ECO:0000313" key="1">
    <source>
        <dbReference type="EMBL" id="KKN88363.1"/>
    </source>
</evidence>
<organism evidence="1">
    <name type="scientific">marine sediment metagenome</name>
    <dbReference type="NCBI Taxonomy" id="412755"/>
    <lineage>
        <taxon>unclassified sequences</taxon>
        <taxon>metagenomes</taxon>
        <taxon>ecological metagenomes</taxon>
    </lineage>
</organism>
<sequence>MMANKQQHSNRLIPSEQDDILLAYTVEENYLILCRNHLTVTGERLIPPTSMNNDIMQWRTLRVRHKQGDLRHTEAEMKSVRAIAQWTVDVNHALCQQSNTPKIEWGE</sequence>
<dbReference type="AlphaFoldDB" id="A0A0F9X9T0"/>
<gene>
    <name evidence="1" type="ORF">LCGC14_0249260</name>
</gene>
<proteinExistence type="predicted"/>
<accession>A0A0F9X9T0</accession>
<reference evidence="1" key="1">
    <citation type="journal article" date="2015" name="Nature">
        <title>Complex archaea that bridge the gap between prokaryotes and eukaryotes.</title>
        <authorList>
            <person name="Spang A."/>
            <person name="Saw J.H."/>
            <person name="Jorgensen S.L."/>
            <person name="Zaremba-Niedzwiedzka K."/>
            <person name="Martijn J."/>
            <person name="Lind A.E."/>
            <person name="van Eijk R."/>
            <person name="Schleper C."/>
            <person name="Guy L."/>
            <person name="Ettema T.J."/>
        </authorList>
    </citation>
    <scope>NUCLEOTIDE SEQUENCE</scope>
</reference>
<protein>
    <submittedName>
        <fullName evidence="1">Uncharacterized protein</fullName>
    </submittedName>
</protein>
<comment type="caution">
    <text evidence="1">The sequence shown here is derived from an EMBL/GenBank/DDBJ whole genome shotgun (WGS) entry which is preliminary data.</text>
</comment>